<comment type="subcellular location">
    <subcellularLocation>
        <location evidence="1">Membrane</location>
        <topology evidence="1">Single-pass type II membrane protein</topology>
    </subcellularLocation>
</comment>
<gene>
    <name evidence="14" type="primary">B4galt6</name>
</gene>
<dbReference type="InterPro" id="IPR027791">
    <property type="entry name" value="Galactosyl_T_C"/>
</dbReference>
<dbReference type="Pfam" id="PF13733">
    <property type="entry name" value="Glyco_transf_7N"/>
    <property type="match status" value="1"/>
</dbReference>
<dbReference type="Pfam" id="PF02709">
    <property type="entry name" value="Glyco_transf_7C"/>
    <property type="match status" value="1"/>
</dbReference>
<evidence type="ECO:0000256" key="11">
    <source>
        <dbReference type="RuleBase" id="RU368121"/>
    </source>
</evidence>
<evidence type="ECO:0000256" key="4">
    <source>
        <dbReference type="ARBA" id="ARBA00022676"/>
    </source>
</evidence>
<sequence>MFSSKRLLGRRSYRYSVRFICCSFFLTAACLTLFSVIHFIYTAPGAANAYLYRLQIHMAMANREAVIIHPVDVKNYIPSDFHVYKNETCPERFPEMVGPVDVNMTEISLKQVESELKHPITFGGSWKPDDCIPKWRVAFLIPFRNRHQHVPILLRHIFPHLFKQHVEFGIFVVNQEGDFPFNRAMLLNIGFVEIQKLKKDYYDCFIFHDVDHIPENDRIYYGCKDMPKHFAEQLDIHLYRLEYDDFFGGVSGVMTDQFEKVNGFCNQFWGWGGEDDDFYARIKHHGYNISRPPNNYGRYQAIVKHHTQEAQFLGRFSLLHDSVERSKTDGLNSLVYSKPTITYEPFFTNISVMIKPPME</sequence>
<evidence type="ECO:0000313" key="14">
    <source>
        <dbReference type="EMBL" id="CAB3224892.1"/>
    </source>
</evidence>
<comment type="similarity">
    <text evidence="3 11">Belongs to the glycosyltransferase 7 family.</text>
</comment>
<keyword evidence="8" id="KW-1133">Transmembrane helix</keyword>
<protein>
    <recommendedName>
        <fullName evidence="11">Beta-1,4-galactosyltransferase</fullName>
        <ecNumber evidence="11">2.4.1.-</ecNumber>
    </recommendedName>
</protein>
<dbReference type="PANTHER" id="PTHR19300:SF38">
    <property type="entry name" value="BETA-1,4-GALACTOSYLTRANSFERASE"/>
    <property type="match status" value="1"/>
</dbReference>
<evidence type="ECO:0000256" key="3">
    <source>
        <dbReference type="ARBA" id="ARBA00005735"/>
    </source>
</evidence>
<dbReference type="PRINTS" id="PR02050">
    <property type="entry name" value="B14GALTRFASE"/>
</dbReference>
<evidence type="ECO:0000259" key="12">
    <source>
        <dbReference type="Pfam" id="PF02709"/>
    </source>
</evidence>
<keyword evidence="5 11" id="KW-0808">Transferase</keyword>
<dbReference type="EMBL" id="LR783246">
    <property type="protein sequence ID" value="CAB3224892.1"/>
    <property type="molecule type" value="mRNA"/>
</dbReference>
<keyword evidence="7 11" id="KW-0735">Signal-anchor</keyword>
<evidence type="ECO:0000256" key="9">
    <source>
        <dbReference type="ARBA" id="ARBA00023136"/>
    </source>
</evidence>
<dbReference type="AlphaFoldDB" id="A0A6F9D7Z3"/>
<evidence type="ECO:0000256" key="7">
    <source>
        <dbReference type="ARBA" id="ARBA00022968"/>
    </source>
</evidence>
<evidence type="ECO:0000256" key="5">
    <source>
        <dbReference type="ARBA" id="ARBA00022679"/>
    </source>
</evidence>
<organism evidence="14">
    <name type="scientific">Phallusia mammillata</name>
    <dbReference type="NCBI Taxonomy" id="59560"/>
    <lineage>
        <taxon>Eukaryota</taxon>
        <taxon>Metazoa</taxon>
        <taxon>Chordata</taxon>
        <taxon>Tunicata</taxon>
        <taxon>Ascidiacea</taxon>
        <taxon>Phlebobranchia</taxon>
        <taxon>Ascidiidae</taxon>
        <taxon>Phallusia</taxon>
    </lineage>
</organism>
<dbReference type="UniPathway" id="UPA00378"/>
<feature type="domain" description="Galactosyltransferase N-terminal" evidence="13">
    <location>
        <begin position="89"/>
        <end position="224"/>
    </location>
</feature>
<keyword evidence="6" id="KW-0812">Transmembrane</keyword>
<evidence type="ECO:0000259" key="13">
    <source>
        <dbReference type="Pfam" id="PF13733"/>
    </source>
</evidence>
<dbReference type="GO" id="GO:0005975">
    <property type="term" value="P:carbohydrate metabolic process"/>
    <property type="evidence" value="ECO:0007669"/>
    <property type="project" value="InterPro"/>
</dbReference>
<dbReference type="SUPFAM" id="SSF53448">
    <property type="entry name" value="Nucleotide-diphospho-sugar transferases"/>
    <property type="match status" value="1"/>
</dbReference>
<dbReference type="InterPro" id="IPR029044">
    <property type="entry name" value="Nucleotide-diphossugar_trans"/>
</dbReference>
<dbReference type="InterPro" id="IPR003859">
    <property type="entry name" value="Galactosyl_T"/>
</dbReference>
<dbReference type="Gene3D" id="3.90.550.10">
    <property type="entry name" value="Spore Coat Polysaccharide Biosynthesis Protein SpsA, Chain A"/>
    <property type="match status" value="1"/>
</dbReference>
<dbReference type="GO" id="GO:0008489">
    <property type="term" value="F:UDP-galactose:glucosylceramide beta-1,4-galactosyltransferase activity"/>
    <property type="evidence" value="ECO:0007669"/>
    <property type="project" value="TreeGrafter"/>
</dbReference>
<evidence type="ECO:0000256" key="1">
    <source>
        <dbReference type="ARBA" id="ARBA00004606"/>
    </source>
</evidence>
<evidence type="ECO:0000256" key="10">
    <source>
        <dbReference type="ARBA" id="ARBA00023180"/>
    </source>
</evidence>
<comment type="function">
    <text evidence="11">Catalyses the transfer of galactose onto proteins or lipids.</text>
</comment>
<evidence type="ECO:0000256" key="8">
    <source>
        <dbReference type="ARBA" id="ARBA00022989"/>
    </source>
</evidence>
<dbReference type="GO" id="GO:0016020">
    <property type="term" value="C:membrane"/>
    <property type="evidence" value="ECO:0007669"/>
    <property type="project" value="UniProtKB-SubCell"/>
</dbReference>
<proteinExistence type="evidence at transcript level"/>
<dbReference type="EC" id="2.4.1.-" evidence="11"/>
<dbReference type="CDD" id="cd00899">
    <property type="entry name" value="b4GalT"/>
    <property type="match status" value="1"/>
</dbReference>
<dbReference type="PROSITE" id="PS51257">
    <property type="entry name" value="PROKAR_LIPOPROTEIN"/>
    <property type="match status" value="1"/>
</dbReference>
<dbReference type="GO" id="GO:0005794">
    <property type="term" value="C:Golgi apparatus"/>
    <property type="evidence" value="ECO:0007669"/>
    <property type="project" value="TreeGrafter"/>
</dbReference>
<feature type="domain" description="Galactosyltransferase C-terminal" evidence="12">
    <location>
        <begin position="229"/>
        <end position="303"/>
    </location>
</feature>
<comment type="pathway">
    <text evidence="2 11">Protein modification; protein glycosylation.</text>
</comment>
<dbReference type="InterPro" id="IPR027995">
    <property type="entry name" value="Galactosyl_T_N"/>
</dbReference>
<accession>A0A6F9D7Z3</accession>
<dbReference type="PANTHER" id="PTHR19300">
    <property type="entry name" value="BETA-1,4-GALACTOSYLTRANSFERASE"/>
    <property type="match status" value="1"/>
</dbReference>
<keyword evidence="9" id="KW-0472">Membrane</keyword>
<keyword evidence="10 11" id="KW-0325">Glycoprotein</keyword>
<keyword evidence="4 11" id="KW-0328">Glycosyltransferase</keyword>
<evidence type="ECO:0000256" key="2">
    <source>
        <dbReference type="ARBA" id="ARBA00004922"/>
    </source>
</evidence>
<reference evidence="14" key="1">
    <citation type="submission" date="2020-04" db="EMBL/GenBank/DDBJ databases">
        <authorList>
            <person name="Neveu A P."/>
        </authorList>
    </citation>
    <scope>NUCLEOTIDE SEQUENCE</scope>
    <source>
        <tissue evidence="14">Whole embryo</tissue>
    </source>
</reference>
<name>A0A6F9D7Z3_9ASCI</name>
<evidence type="ECO:0000256" key="6">
    <source>
        <dbReference type="ARBA" id="ARBA00022692"/>
    </source>
</evidence>